<dbReference type="PANTHER" id="PTHR11364">
    <property type="entry name" value="THIOSULFATE SULFERTANSFERASE"/>
    <property type="match status" value="1"/>
</dbReference>
<proteinExistence type="predicted"/>
<gene>
    <name evidence="4" type="ORF">EDC65_3402</name>
</gene>
<dbReference type="Proteomes" id="UP000278222">
    <property type="component" value="Unassembled WGS sequence"/>
</dbReference>
<dbReference type="Pfam" id="PF00581">
    <property type="entry name" value="Rhodanese"/>
    <property type="match status" value="2"/>
</dbReference>
<comment type="caution">
    <text evidence="4">The sequence shown here is derived from an EMBL/GenBank/DDBJ whole genome shotgun (WGS) entry which is preliminary data.</text>
</comment>
<name>A0A3N1L3S5_9PROT</name>
<dbReference type="InterPro" id="IPR036873">
    <property type="entry name" value="Rhodanese-like_dom_sf"/>
</dbReference>
<evidence type="ECO:0000256" key="2">
    <source>
        <dbReference type="ARBA" id="ARBA00022737"/>
    </source>
</evidence>
<evidence type="ECO:0000313" key="4">
    <source>
        <dbReference type="EMBL" id="ROP84055.1"/>
    </source>
</evidence>
<keyword evidence="1 4" id="KW-0808">Transferase</keyword>
<dbReference type="RefSeq" id="WP_123691666.1">
    <property type="nucleotide sequence ID" value="NZ_AP019700.1"/>
</dbReference>
<dbReference type="GO" id="GO:0004792">
    <property type="term" value="F:thiosulfate-cyanide sulfurtransferase activity"/>
    <property type="evidence" value="ECO:0007669"/>
    <property type="project" value="TreeGrafter"/>
</dbReference>
<dbReference type="AlphaFoldDB" id="A0A3N1L3S5"/>
<dbReference type="Gene3D" id="3.40.250.10">
    <property type="entry name" value="Rhodanese-like domain"/>
    <property type="match status" value="2"/>
</dbReference>
<dbReference type="PANTHER" id="PTHR11364:SF27">
    <property type="entry name" value="SULFURTRANSFERASE"/>
    <property type="match status" value="1"/>
</dbReference>
<keyword evidence="5" id="KW-1185">Reference proteome</keyword>
<organism evidence="4 5">
    <name type="scientific">Stella humosa</name>
    <dbReference type="NCBI Taxonomy" id="94"/>
    <lineage>
        <taxon>Bacteria</taxon>
        <taxon>Pseudomonadati</taxon>
        <taxon>Pseudomonadota</taxon>
        <taxon>Alphaproteobacteria</taxon>
        <taxon>Rhodospirillales</taxon>
        <taxon>Stellaceae</taxon>
        <taxon>Stella</taxon>
    </lineage>
</organism>
<sequence>MGPLVSTDWLAGHLDDPSIRIFDCTLLTRPAPDGSDLISESGRDAWLAGHLPRAAHVDVQAISDPDQPFRYALPSPDRFSEAAGALGIGQGIRPVLYCRNHHLWAARVWNTLRHYGCADALVLDGGWAKWTGEGRPVEAGAFCHPPARFAASVRPGIFVDADAVAAGIDDPRTVLVNALSPQQHAGRGGVHYGRAGRIPGSVNLPARALTEAGTTAYLPPDRLRSLFAEAGVSAGDRVIVYCGGGVAASSSALALAAIGQEAAVYARSLQEWARDPARPLVRDGD</sequence>
<dbReference type="SMART" id="SM00450">
    <property type="entry name" value="RHOD"/>
    <property type="match status" value="2"/>
</dbReference>
<dbReference type="PROSITE" id="PS50206">
    <property type="entry name" value="RHODANESE_3"/>
    <property type="match status" value="2"/>
</dbReference>
<accession>A0A3N1L3S5</accession>
<evidence type="ECO:0000256" key="1">
    <source>
        <dbReference type="ARBA" id="ARBA00022679"/>
    </source>
</evidence>
<keyword evidence="4" id="KW-0670">Pyruvate</keyword>
<keyword evidence="2" id="KW-0677">Repeat</keyword>
<dbReference type="EMBL" id="RJKX01000015">
    <property type="protein sequence ID" value="ROP84055.1"/>
    <property type="molecule type" value="Genomic_DNA"/>
</dbReference>
<dbReference type="InterPro" id="IPR001763">
    <property type="entry name" value="Rhodanese-like_dom"/>
</dbReference>
<reference evidence="4 5" key="1">
    <citation type="submission" date="2018-11" db="EMBL/GenBank/DDBJ databases">
        <title>Genomic Encyclopedia of Type Strains, Phase IV (KMG-IV): sequencing the most valuable type-strain genomes for metagenomic binning, comparative biology and taxonomic classification.</title>
        <authorList>
            <person name="Goeker M."/>
        </authorList>
    </citation>
    <scope>NUCLEOTIDE SEQUENCE [LARGE SCALE GENOMIC DNA]</scope>
    <source>
        <strain evidence="4 5">DSM 5900</strain>
    </source>
</reference>
<dbReference type="SUPFAM" id="SSF52821">
    <property type="entry name" value="Rhodanese/Cell cycle control phosphatase"/>
    <property type="match status" value="2"/>
</dbReference>
<dbReference type="OrthoDB" id="9781034at2"/>
<evidence type="ECO:0000259" key="3">
    <source>
        <dbReference type="PROSITE" id="PS50206"/>
    </source>
</evidence>
<evidence type="ECO:0000313" key="5">
    <source>
        <dbReference type="Proteomes" id="UP000278222"/>
    </source>
</evidence>
<feature type="domain" description="Rhodanese" evidence="3">
    <location>
        <begin position="43"/>
        <end position="139"/>
    </location>
</feature>
<protein>
    <submittedName>
        <fullName evidence="4">Thiosulfate/3-mercaptopyruvate sulfurtransferase</fullName>
    </submittedName>
</protein>
<dbReference type="InterPro" id="IPR045078">
    <property type="entry name" value="TST/MPST-like"/>
</dbReference>
<feature type="domain" description="Rhodanese" evidence="3">
    <location>
        <begin position="194"/>
        <end position="281"/>
    </location>
</feature>
<dbReference type="CDD" id="cd01448">
    <property type="entry name" value="TST_Repeat_1"/>
    <property type="match status" value="1"/>
</dbReference>